<reference evidence="1" key="1">
    <citation type="journal article" date="2019" name="PLoS Negl. Trop. Dis.">
        <title>Revisiting the worldwide diversity of Leptospira species in the environment.</title>
        <authorList>
            <person name="Vincent A.T."/>
            <person name="Schiettekatte O."/>
            <person name="Bourhy P."/>
            <person name="Veyrier F.J."/>
            <person name="Picardeau M."/>
        </authorList>
    </citation>
    <scope>NUCLEOTIDE SEQUENCE [LARGE SCALE GENOMIC DNA]</scope>
    <source>
        <strain evidence="1">201800287</strain>
    </source>
</reference>
<evidence type="ECO:0000313" key="2">
    <source>
        <dbReference type="Proteomes" id="UP000298009"/>
    </source>
</evidence>
<accession>A0A4R9ILB5</accession>
<evidence type="ECO:0000313" key="1">
    <source>
        <dbReference type="EMBL" id="TGK89259.1"/>
    </source>
</evidence>
<organism evidence="1 2">
    <name type="scientific">Leptospira noumeaensis</name>
    <dbReference type="NCBI Taxonomy" id="2484964"/>
    <lineage>
        <taxon>Bacteria</taxon>
        <taxon>Pseudomonadati</taxon>
        <taxon>Spirochaetota</taxon>
        <taxon>Spirochaetia</taxon>
        <taxon>Leptospirales</taxon>
        <taxon>Leptospiraceae</taxon>
        <taxon>Leptospira</taxon>
    </lineage>
</organism>
<dbReference type="AlphaFoldDB" id="A0A4R9ILB5"/>
<gene>
    <name evidence="1" type="ORF">EHQ24_00010</name>
</gene>
<sequence length="262" mass="30173">MALLLLTQASCQSLTSRSGTQGQPTSVSLVRYTQARRIQLNYTKDTKRIKSWIEEYLIPKYPELVQPMIDAYDAFDHYRYGGYKDHELLEKITLVATSHRGPLYENGTDLLAHLTQFSEKACEKVIEMSKSSKSHVRFNSILSVDKDSPLALKLNLFKIVLNDKSKRVKSKAWDWIERIKFKEILPDMYNSLINEKDEELKKSGLFSYYLLKDGFYLREGSSSESKELTVVIKSGLSSRTLTLDECKSPILEKIIKEIQNNN</sequence>
<keyword evidence="2" id="KW-1185">Reference proteome</keyword>
<comment type="caution">
    <text evidence="1">The sequence shown here is derived from an EMBL/GenBank/DDBJ whole genome shotgun (WGS) entry which is preliminary data.</text>
</comment>
<dbReference type="OrthoDB" id="6057352at2"/>
<name>A0A4R9ILB5_9LEPT</name>
<proteinExistence type="predicted"/>
<dbReference type="EMBL" id="RQFK01000003">
    <property type="protein sequence ID" value="TGK89259.1"/>
    <property type="molecule type" value="Genomic_DNA"/>
</dbReference>
<protein>
    <recommendedName>
        <fullName evidence="3">HEAT repeat domain-containing protein</fullName>
    </recommendedName>
</protein>
<evidence type="ECO:0008006" key="3">
    <source>
        <dbReference type="Google" id="ProtNLM"/>
    </source>
</evidence>
<dbReference type="Proteomes" id="UP000298009">
    <property type="component" value="Unassembled WGS sequence"/>
</dbReference>